<proteinExistence type="inferred from homology"/>
<evidence type="ECO:0000256" key="9">
    <source>
        <dbReference type="ARBA" id="ARBA00023316"/>
    </source>
</evidence>
<keyword evidence="4" id="KW-0808">Transferase</keyword>
<keyword evidence="9" id="KW-0961">Cell wall biogenesis/degradation</keyword>
<dbReference type="GO" id="GO:0071555">
    <property type="term" value="P:cell wall organization"/>
    <property type="evidence" value="ECO:0007669"/>
    <property type="project" value="UniProtKB-KW"/>
</dbReference>
<evidence type="ECO:0000256" key="3">
    <source>
        <dbReference type="ARBA" id="ARBA00022676"/>
    </source>
</evidence>
<evidence type="ECO:0000256" key="1">
    <source>
        <dbReference type="ARBA" id="ARBA00004606"/>
    </source>
</evidence>
<keyword evidence="8 10" id="KW-0472">Membrane</keyword>
<dbReference type="RefSeq" id="XP_002551331.1">
    <property type="nucleotide sequence ID" value="XM_002551285.1"/>
</dbReference>
<dbReference type="Pfam" id="PF12141">
    <property type="entry name" value="BMT"/>
    <property type="match status" value="1"/>
</dbReference>
<protein>
    <recommendedName>
        <fullName evidence="13">Beta-mannosyltransferase 1</fullName>
    </recommendedName>
</protein>
<evidence type="ECO:0000256" key="2">
    <source>
        <dbReference type="ARBA" id="ARBA00009486"/>
    </source>
</evidence>
<keyword evidence="12" id="KW-1185">Reference proteome</keyword>
<name>C5MHT6_CANTT</name>
<organism evidence="11 12">
    <name type="scientific">Candida tropicalis (strain ATCC MYA-3404 / T1)</name>
    <name type="common">Yeast</name>
    <dbReference type="NCBI Taxonomy" id="294747"/>
    <lineage>
        <taxon>Eukaryota</taxon>
        <taxon>Fungi</taxon>
        <taxon>Dikarya</taxon>
        <taxon>Ascomycota</taxon>
        <taxon>Saccharomycotina</taxon>
        <taxon>Pichiomycetes</taxon>
        <taxon>Debaryomycetaceae</taxon>
        <taxon>Candida/Lodderomyces clade</taxon>
        <taxon>Candida</taxon>
    </lineage>
</organism>
<dbReference type="GeneID" id="8300842"/>
<evidence type="ECO:0000256" key="7">
    <source>
        <dbReference type="ARBA" id="ARBA00022989"/>
    </source>
</evidence>
<keyword evidence="7 10" id="KW-1133">Transmembrane helix</keyword>
<evidence type="ECO:0008006" key="13">
    <source>
        <dbReference type="Google" id="ProtNLM"/>
    </source>
</evidence>
<evidence type="ECO:0000313" key="12">
    <source>
        <dbReference type="Proteomes" id="UP000002037"/>
    </source>
</evidence>
<keyword evidence="6" id="KW-0735">Signal-anchor</keyword>
<evidence type="ECO:0000256" key="10">
    <source>
        <dbReference type="SAM" id="Phobius"/>
    </source>
</evidence>
<dbReference type="GO" id="GO:0000030">
    <property type="term" value="F:mannosyltransferase activity"/>
    <property type="evidence" value="ECO:0007669"/>
    <property type="project" value="InterPro"/>
</dbReference>
<keyword evidence="5 10" id="KW-0812">Transmembrane</keyword>
<comment type="similarity">
    <text evidence="2">Belongs to the BMT family.</text>
</comment>
<feature type="transmembrane region" description="Helical" evidence="10">
    <location>
        <begin position="27"/>
        <end position="45"/>
    </location>
</feature>
<dbReference type="STRING" id="294747.C5MHT6"/>
<sequence length="649" mass="75745">MFSQLLNSLLYNRLPATKSPIRKGKTGILLIFIVAVLTIATTLVYCRSDLLDDYLPTTEEHEKLITEQQTNYRDKRTIIFPNDFPMADSKLVSYYLQDLEKALDPEDLVFRNRFVHRLPTNLKYTPDEIDLFGAWSDEANEKECSKINKKIKVEGSQPLDKSSDLKKILTRFMLERGEYYDEVERFFPDLKTQLEDGSYKKHWVQLIGSSVWLKQYGVHLMISRVFYTKSGQKVQPVISLSYLQVFDRDWNELENVELIIPQDDGSYKPISYPQFAPMPVYHNEKQTKGRFYGVEDPRIQLITNPQGYEEPLIVYNSHHRKIKGTEFEHDVEGTIKFDSYRSIFMAWLWRTQKGKSNIEEVPINDEQFKNMEYIKVKEILRPNGKRSSKEKNWSMFFNHQEKLEYGYDNYVYFVYQFKNLKILKCPIYDDAPCTWEYEQDDYMGAGLLHGGSELINVYDVLEKYDYPEVQSIIDKIPNGREIWIGLARAVMIDCGCASKFYRPNLVVLMKENNEYKFAFVSSFFSLGIEILPWDEGKSLCEGKNLIIPNGISSWTIEKQGDKLTDYMAFTISRKDSTVEVVHMRGLLNALLIDNPQPKLLVGEQKGFATNAHITCSLEYSDKFCKVYAATTKAFEKLNQPEKPKEEKKQ</sequence>
<reference evidence="11 12" key="1">
    <citation type="journal article" date="2009" name="Nature">
        <title>Evolution of pathogenicity and sexual reproduction in eight Candida genomes.</title>
        <authorList>
            <person name="Butler G."/>
            <person name="Rasmussen M.D."/>
            <person name="Lin M.F."/>
            <person name="Santos M.A."/>
            <person name="Sakthikumar S."/>
            <person name="Munro C.A."/>
            <person name="Rheinbay E."/>
            <person name="Grabherr M."/>
            <person name="Forche A."/>
            <person name="Reedy J.L."/>
            <person name="Agrafioti I."/>
            <person name="Arnaud M.B."/>
            <person name="Bates S."/>
            <person name="Brown A.J."/>
            <person name="Brunke S."/>
            <person name="Costanzo M.C."/>
            <person name="Fitzpatrick D.A."/>
            <person name="de Groot P.W."/>
            <person name="Harris D."/>
            <person name="Hoyer L.L."/>
            <person name="Hube B."/>
            <person name="Klis F.M."/>
            <person name="Kodira C."/>
            <person name="Lennard N."/>
            <person name="Logue M.E."/>
            <person name="Martin R."/>
            <person name="Neiman A.M."/>
            <person name="Nikolaou E."/>
            <person name="Quail M.A."/>
            <person name="Quinn J."/>
            <person name="Santos M.C."/>
            <person name="Schmitzberger F.F."/>
            <person name="Sherlock G."/>
            <person name="Shah P."/>
            <person name="Silverstein K.A."/>
            <person name="Skrzypek M.S."/>
            <person name="Soll D."/>
            <person name="Staggs R."/>
            <person name="Stansfield I."/>
            <person name="Stumpf M.P."/>
            <person name="Sudbery P.E."/>
            <person name="Srikantha T."/>
            <person name="Zeng Q."/>
            <person name="Berman J."/>
            <person name="Berriman M."/>
            <person name="Heitman J."/>
            <person name="Gow N.A."/>
            <person name="Lorenz M.C."/>
            <person name="Birren B.W."/>
            <person name="Kellis M."/>
            <person name="Cuomo C.A."/>
        </authorList>
    </citation>
    <scope>NUCLEOTIDE SEQUENCE [LARGE SCALE GENOMIC DNA]</scope>
    <source>
        <strain evidence="12">ATCC MYA-3404 / T1</strain>
    </source>
</reference>
<dbReference type="OrthoDB" id="3631276at2759"/>
<dbReference type="eggNOG" id="ENOG502QTZG">
    <property type="taxonomic scope" value="Eukaryota"/>
</dbReference>
<dbReference type="HOGENOM" id="CLU_013841_1_1_1"/>
<evidence type="ECO:0000256" key="8">
    <source>
        <dbReference type="ARBA" id="ARBA00023136"/>
    </source>
</evidence>
<dbReference type="VEuPathDB" id="FungiDB:CTRG_05629"/>
<dbReference type="AlphaFoldDB" id="C5MHT6"/>
<dbReference type="EMBL" id="GG692403">
    <property type="protein sequence ID" value="EER30633.1"/>
    <property type="molecule type" value="Genomic_DNA"/>
</dbReference>
<dbReference type="InterPro" id="IPR021988">
    <property type="entry name" value="BMT1"/>
</dbReference>
<evidence type="ECO:0000313" key="11">
    <source>
        <dbReference type="EMBL" id="EER30633.1"/>
    </source>
</evidence>
<dbReference type="Proteomes" id="UP000002037">
    <property type="component" value="Unassembled WGS sequence"/>
</dbReference>
<comment type="subcellular location">
    <subcellularLocation>
        <location evidence="1">Membrane</location>
        <topology evidence="1">Single-pass type II membrane protein</topology>
    </subcellularLocation>
</comment>
<keyword evidence="3" id="KW-0328">Glycosyltransferase</keyword>
<dbReference type="KEGG" id="ctp:CTRG_05629"/>
<evidence type="ECO:0000256" key="6">
    <source>
        <dbReference type="ARBA" id="ARBA00022968"/>
    </source>
</evidence>
<evidence type="ECO:0000256" key="5">
    <source>
        <dbReference type="ARBA" id="ARBA00022692"/>
    </source>
</evidence>
<gene>
    <name evidence="11" type="ORF">CTRG_05629</name>
</gene>
<accession>C5MHT6</accession>
<dbReference type="GO" id="GO:0016020">
    <property type="term" value="C:membrane"/>
    <property type="evidence" value="ECO:0007669"/>
    <property type="project" value="UniProtKB-SubCell"/>
</dbReference>
<evidence type="ECO:0000256" key="4">
    <source>
        <dbReference type="ARBA" id="ARBA00022679"/>
    </source>
</evidence>